<feature type="transmembrane region" description="Helical" evidence="1">
    <location>
        <begin position="51"/>
        <end position="73"/>
    </location>
</feature>
<evidence type="ECO:0000313" key="2">
    <source>
        <dbReference type="EMBL" id="MED6289990.1"/>
    </source>
</evidence>
<keyword evidence="3" id="KW-1185">Reference proteome</keyword>
<accession>A0ABU7ET40</accession>
<evidence type="ECO:0000256" key="1">
    <source>
        <dbReference type="SAM" id="Phobius"/>
    </source>
</evidence>
<protein>
    <submittedName>
        <fullName evidence="2">Uncharacterized protein</fullName>
    </submittedName>
</protein>
<dbReference type="EMBL" id="JAHUTJ010066074">
    <property type="protein sequence ID" value="MED6289990.1"/>
    <property type="molecule type" value="Genomic_DNA"/>
</dbReference>
<keyword evidence="1" id="KW-0472">Membrane</keyword>
<comment type="caution">
    <text evidence="2">The sequence shown here is derived from an EMBL/GenBank/DDBJ whole genome shotgun (WGS) entry which is preliminary data.</text>
</comment>
<gene>
    <name evidence="2" type="ORF">CHARACLAT_008499</name>
</gene>
<sequence>MPKFSSRIPLVSHPSSHQLCSFPVPDEETHPHIMVGPLPCLIVGIMGTGLWAVSFFCVFYFTVVHYFVLVFYVKSQQNIMICDCDWGDSGQGLSCNRWVAGLNLHSVCLSRCVPGQDTSLALPADGGQSARFRRLCGSLTSVSVPQGSCGYKVAYHSVCECVYEWVDE</sequence>
<dbReference type="Proteomes" id="UP001352852">
    <property type="component" value="Unassembled WGS sequence"/>
</dbReference>
<keyword evidence="1" id="KW-0812">Transmembrane</keyword>
<proteinExistence type="predicted"/>
<keyword evidence="1" id="KW-1133">Transmembrane helix</keyword>
<evidence type="ECO:0000313" key="3">
    <source>
        <dbReference type="Proteomes" id="UP001352852"/>
    </source>
</evidence>
<name>A0ABU7ET40_9TELE</name>
<organism evidence="2 3">
    <name type="scientific">Characodon lateralis</name>
    <dbReference type="NCBI Taxonomy" id="208331"/>
    <lineage>
        <taxon>Eukaryota</taxon>
        <taxon>Metazoa</taxon>
        <taxon>Chordata</taxon>
        <taxon>Craniata</taxon>
        <taxon>Vertebrata</taxon>
        <taxon>Euteleostomi</taxon>
        <taxon>Actinopterygii</taxon>
        <taxon>Neopterygii</taxon>
        <taxon>Teleostei</taxon>
        <taxon>Neoteleostei</taxon>
        <taxon>Acanthomorphata</taxon>
        <taxon>Ovalentaria</taxon>
        <taxon>Atherinomorphae</taxon>
        <taxon>Cyprinodontiformes</taxon>
        <taxon>Goodeidae</taxon>
        <taxon>Characodon</taxon>
    </lineage>
</organism>
<reference evidence="2 3" key="1">
    <citation type="submission" date="2021-06" db="EMBL/GenBank/DDBJ databases">
        <authorList>
            <person name="Palmer J.M."/>
        </authorList>
    </citation>
    <scope>NUCLEOTIDE SEQUENCE [LARGE SCALE GENOMIC DNA]</scope>
    <source>
        <strain evidence="2 3">CL_MEX2019</strain>
        <tissue evidence="2">Muscle</tissue>
    </source>
</reference>